<dbReference type="PROSITE" id="PS51318">
    <property type="entry name" value="TAT"/>
    <property type="match status" value="1"/>
</dbReference>
<organism evidence="1 2">
    <name type="scientific">Ginsengibacter hankyongi</name>
    <dbReference type="NCBI Taxonomy" id="2607284"/>
    <lineage>
        <taxon>Bacteria</taxon>
        <taxon>Pseudomonadati</taxon>
        <taxon>Bacteroidota</taxon>
        <taxon>Chitinophagia</taxon>
        <taxon>Chitinophagales</taxon>
        <taxon>Chitinophagaceae</taxon>
        <taxon>Ginsengibacter</taxon>
    </lineage>
</organism>
<name>A0A5J5IBV2_9BACT</name>
<dbReference type="AlphaFoldDB" id="A0A5J5IBV2"/>
<dbReference type="InterPro" id="IPR008928">
    <property type="entry name" value="6-hairpin_glycosidase_sf"/>
</dbReference>
<evidence type="ECO:0000313" key="1">
    <source>
        <dbReference type="EMBL" id="KAA9034365.1"/>
    </source>
</evidence>
<dbReference type="Proteomes" id="UP000326903">
    <property type="component" value="Unassembled WGS sequence"/>
</dbReference>
<reference evidence="1 2" key="1">
    <citation type="submission" date="2019-09" db="EMBL/GenBank/DDBJ databases">
        <title>Draft genome sequence of Ginsengibacter sp. BR5-29.</title>
        <authorList>
            <person name="Im W.-T."/>
        </authorList>
    </citation>
    <scope>NUCLEOTIDE SEQUENCE [LARGE SCALE GENOMIC DNA]</scope>
    <source>
        <strain evidence="1 2">BR5-29</strain>
    </source>
</reference>
<dbReference type="EMBL" id="VYQF01000016">
    <property type="protein sequence ID" value="KAA9034365.1"/>
    <property type="molecule type" value="Genomic_DNA"/>
</dbReference>
<dbReference type="RefSeq" id="WP_150417203.1">
    <property type="nucleotide sequence ID" value="NZ_VYQF01000016.1"/>
</dbReference>
<keyword evidence="2" id="KW-1185">Reference proteome</keyword>
<protein>
    <submittedName>
        <fullName evidence="1">Uncharacterized protein</fullName>
    </submittedName>
</protein>
<dbReference type="InterPro" id="IPR006311">
    <property type="entry name" value="TAT_signal"/>
</dbReference>
<sequence length="421" mass="47253">MAGKKIRLSRRKFLALTGKAGAVLSIAPIDLIPGSGTGSEGYKSNNDIFRKLLERLRESLLESLTRSKIVFGSSLKLHSPSVSATYRGIWPDDFLYPMMVQPDLYNKEELTAIARFLTESIVDLPCFPDRVEADGMPVMQPGSLNSPHAIHMPLHLPAAWIRLIDHLEKWGAEIPRKEDWARIFERSMELVPFSCGLAYIDPQHPGVDFGFHDPEAITGFVLMSSMILHFGLTRAARFFDNCIDKDVTTRWTRLAKGIPENLYRLFDKEEGAFLAGSKDCRQVNVWGNGLAYWMVEPAEQKSIVDWYRKHRDDIFLKGFTRQIAEKDGWQRQLVNVPLGSYTNGGFWSIGTGWVLPAIAHQDIEFAVEIAKELVANVEKLAFPEWIDSKGAGGAMGFLAGIAGPMMGLTAIVEQRPFSDYF</sequence>
<accession>A0A5J5IBV2</accession>
<dbReference type="GO" id="GO:0005975">
    <property type="term" value="P:carbohydrate metabolic process"/>
    <property type="evidence" value="ECO:0007669"/>
    <property type="project" value="InterPro"/>
</dbReference>
<evidence type="ECO:0000313" key="2">
    <source>
        <dbReference type="Proteomes" id="UP000326903"/>
    </source>
</evidence>
<proteinExistence type="predicted"/>
<gene>
    <name evidence="1" type="ORF">FW778_22630</name>
</gene>
<comment type="caution">
    <text evidence="1">The sequence shown here is derived from an EMBL/GenBank/DDBJ whole genome shotgun (WGS) entry which is preliminary data.</text>
</comment>
<dbReference type="SUPFAM" id="SSF48208">
    <property type="entry name" value="Six-hairpin glycosidases"/>
    <property type="match status" value="1"/>
</dbReference>